<evidence type="ECO:0000313" key="8">
    <source>
        <dbReference type="Proteomes" id="UP000727907"/>
    </source>
</evidence>
<organism evidence="7 8">
    <name type="scientific">Reyranella humidisoli</name>
    <dbReference type="NCBI Taxonomy" id="2849149"/>
    <lineage>
        <taxon>Bacteria</taxon>
        <taxon>Pseudomonadati</taxon>
        <taxon>Pseudomonadota</taxon>
        <taxon>Alphaproteobacteria</taxon>
        <taxon>Hyphomicrobiales</taxon>
        <taxon>Reyranellaceae</taxon>
        <taxon>Reyranella</taxon>
    </lineage>
</organism>
<gene>
    <name evidence="7" type="ORF">KQ910_11710</name>
</gene>
<proteinExistence type="inferred from homology"/>
<evidence type="ECO:0000256" key="2">
    <source>
        <dbReference type="ARBA" id="ARBA00007511"/>
    </source>
</evidence>
<reference evidence="7 8" key="1">
    <citation type="submission" date="2021-06" db="EMBL/GenBank/DDBJ databases">
        <authorList>
            <person name="Lee D.H."/>
        </authorList>
    </citation>
    <scope>NUCLEOTIDE SEQUENCE [LARGE SCALE GENOMIC DNA]</scope>
    <source>
        <strain evidence="7 8">MMS21-HV4-11</strain>
    </source>
</reference>
<keyword evidence="3 6" id="KW-0812">Transmembrane</keyword>
<feature type="transmembrane region" description="Helical" evidence="6">
    <location>
        <begin position="164"/>
        <end position="180"/>
    </location>
</feature>
<dbReference type="NCBIfam" id="TIGR03717">
    <property type="entry name" value="R_switched_YjbE"/>
    <property type="match status" value="1"/>
</dbReference>
<dbReference type="Pfam" id="PF03741">
    <property type="entry name" value="TerC"/>
    <property type="match status" value="1"/>
</dbReference>
<dbReference type="InterPro" id="IPR005496">
    <property type="entry name" value="Integral_membrane_TerC"/>
</dbReference>
<feature type="transmembrane region" description="Helical" evidence="6">
    <location>
        <begin position="12"/>
        <end position="34"/>
    </location>
</feature>
<keyword evidence="8" id="KW-1185">Reference proteome</keyword>
<keyword evidence="5 6" id="KW-0472">Membrane</keyword>
<dbReference type="PANTHER" id="PTHR30238:SF4">
    <property type="entry name" value="SLL1022 PROTEIN"/>
    <property type="match status" value="1"/>
</dbReference>
<dbReference type="InterPro" id="IPR022301">
    <property type="entry name" value="Integral_membrane_YjbE"/>
</dbReference>
<sequence length="242" mass="25442">MGFELTPAFWSGLTQIILVNIILSGDNALVIALACRNLEKKHQRPAIIIGSGGAILLRILFVLIVDYLLSVPFLKLVGGMLLLWIGVKLVQGEEEGEDGVKAASSLSSAIRTIIIADAVMSLDNAIAIAAAAKGDTTLMVLGLIISIPLIVFGATLIMALLNRFPIIVVAGGALLGWIAGEVLATDPGYAAKLTAITPHAKTILEVGCAVLVVAVGYFLQHRAKQKHKAHDPVDLATDKGKE</sequence>
<evidence type="ECO:0000256" key="3">
    <source>
        <dbReference type="ARBA" id="ARBA00022692"/>
    </source>
</evidence>
<dbReference type="EMBL" id="JAHOPB010000001">
    <property type="protein sequence ID" value="MBU8874430.1"/>
    <property type="molecule type" value="Genomic_DNA"/>
</dbReference>
<name>A0ABS6IKA4_9HYPH</name>
<accession>A0ABS6IKA4</accession>
<keyword evidence="4 6" id="KW-1133">Transmembrane helix</keyword>
<feature type="transmembrane region" description="Helical" evidence="6">
    <location>
        <begin position="46"/>
        <end position="65"/>
    </location>
</feature>
<dbReference type="Proteomes" id="UP000727907">
    <property type="component" value="Unassembled WGS sequence"/>
</dbReference>
<protein>
    <submittedName>
        <fullName evidence="7">TerC family protein</fullName>
    </submittedName>
</protein>
<dbReference type="RefSeq" id="WP_216959923.1">
    <property type="nucleotide sequence ID" value="NZ_JAHOPB010000001.1"/>
</dbReference>
<feature type="transmembrane region" description="Helical" evidence="6">
    <location>
        <begin position="138"/>
        <end position="157"/>
    </location>
</feature>
<evidence type="ECO:0000313" key="7">
    <source>
        <dbReference type="EMBL" id="MBU8874430.1"/>
    </source>
</evidence>
<comment type="subcellular location">
    <subcellularLocation>
        <location evidence="1">Membrane</location>
        <topology evidence="1">Multi-pass membrane protein</topology>
    </subcellularLocation>
</comment>
<evidence type="ECO:0000256" key="1">
    <source>
        <dbReference type="ARBA" id="ARBA00004141"/>
    </source>
</evidence>
<evidence type="ECO:0000256" key="6">
    <source>
        <dbReference type="SAM" id="Phobius"/>
    </source>
</evidence>
<feature type="transmembrane region" description="Helical" evidence="6">
    <location>
        <begin position="200"/>
        <end position="219"/>
    </location>
</feature>
<evidence type="ECO:0000256" key="4">
    <source>
        <dbReference type="ARBA" id="ARBA00022989"/>
    </source>
</evidence>
<comment type="similarity">
    <text evidence="2">Belongs to the TerC family.</text>
</comment>
<dbReference type="PANTHER" id="PTHR30238">
    <property type="entry name" value="MEMBRANE BOUND PREDICTED REDOX MODULATOR"/>
    <property type="match status" value="1"/>
</dbReference>
<comment type="caution">
    <text evidence="7">The sequence shown here is derived from an EMBL/GenBank/DDBJ whole genome shotgun (WGS) entry which is preliminary data.</text>
</comment>
<evidence type="ECO:0000256" key="5">
    <source>
        <dbReference type="ARBA" id="ARBA00023136"/>
    </source>
</evidence>